<dbReference type="EMBL" id="VSRR010017738">
    <property type="protein sequence ID" value="MPC60632.1"/>
    <property type="molecule type" value="Genomic_DNA"/>
</dbReference>
<dbReference type="Proteomes" id="UP000324222">
    <property type="component" value="Unassembled WGS sequence"/>
</dbReference>
<organism evidence="1 2">
    <name type="scientific">Portunus trituberculatus</name>
    <name type="common">Swimming crab</name>
    <name type="synonym">Neptunus trituberculatus</name>
    <dbReference type="NCBI Taxonomy" id="210409"/>
    <lineage>
        <taxon>Eukaryota</taxon>
        <taxon>Metazoa</taxon>
        <taxon>Ecdysozoa</taxon>
        <taxon>Arthropoda</taxon>
        <taxon>Crustacea</taxon>
        <taxon>Multicrustacea</taxon>
        <taxon>Malacostraca</taxon>
        <taxon>Eumalacostraca</taxon>
        <taxon>Eucarida</taxon>
        <taxon>Decapoda</taxon>
        <taxon>Pleocyemata</taxon>
        <taxon>Brachyura</taxon>
        <taxon>Eubrachyura</taxon>
        <taxon>Portunoidea</taxon>
        <taxon>Portunidae</taxon>
        <taxon>Portuninae</taxon>
        <taxon>Portunus</taxon>
    </lineage>
</organism>
<evidence type="ECO:0000313" key="2">
    <source>
        <dbReference type="Proteomes" id="UP000324222"/>
    </source>
</evidence>
<accession>A0A5B7GPB5</accession>
<dbReference type="AlphaFoldDB" id="A0A5B7GPB5"/>
<proteinExistence type="predicted"/>
<gene>
    <name evidence="1" type="ORF">E2C01_054685</name>
</gene>
<protein>
    <submittedName>
        <fullName evidence="1">Uncharacterized protein</fullName>
    </submittedName>
</protein>
<comment type="caution">
    <text evidence="1">The sequence shown here is derived from an EMBL/GenBank/DDBJ whole genome shotgun (WGS) entry which is preliminary data.</text>
</comment>
<sequence length="41" mass="4815">MVLKSLMWCCELNPTSHLAEIKLYLTLYFTPDIKTKTKVKI</sequence>
<keyword evidence="2" id="KW-1185">Reference proteome</keyword>
<evidence type="ECO:0000313" key="1">
    <source>
        <dbReference type="EMBL" id="MPC60632.1"/>
    </source>
</evidence>
<name>A0A5B7GPB5_PORTR</name>
<reference evidence="1 2" key="1">
    <citation type="submission" date="2019-05" db="EMBL/GenBank/DDBJ databases">
        <title>Another draft genome of Portunus trituberculatus and its Hox gene families provides insights of decapod evolution.</title>
        <authorList>
            <person name="Jeong J.-H."/>
            <person name="Song I."/>
            <person name="Kim S."/>
            <person name="Choi T."/>
            <person name="Kim D."/>
            <person name="Ryu S."/>
            <person name="Kim W."/>
        </authorList>
    </citation>
    <scope>NUCLEOTIDE SEQUENCE [LARGE SCALE GENOMIC DNA]</scope>
    <source>
        <tissue evidence="1">Muscle</tissue>
    </source>
</reference>